<comment type="caution">
    <text evidence="3">The sequence shown here is derived from an EMBL/GenBank/DDBJ whole genome shotgun (WGS) entry which is preliminary data.</text>
</comment>
<accession>A0ABR8T008</accession>
<keyword evidence="2" id="KW-0812">Transmembrane</keyword>
<feature type="region of interest" description="Disordered" evidence="1">
    <location>
        <begin position="1"/>
        <end position="33"/>
    </location>
</feature>
<reference evidence="3 4" key="1">
    <citation type="submission" date="2020-08" db="EMBL/GenBank/DDBJ databases">
        <title>A Genomic Blueprint of the Chicken Gut Microbiome.</title>
        <authorList>
            <person name="Gilroy R."/>
            <person name="Ravi A."/>
            <person name="Getino M."/>
            <person name="Pursley I."/>
            <person name="Horton D.L."/>
            <person name="Alikhan N.-F."/>
            <person name="Baker D."/>
            <person name="Gharbi K."/>
            <person name="Hall N."/>
            <person name="Watson M."/>
            <person name="Adriaenssens E.M."/>
            <person name="Foster-Nyarko E."/>
            <person name="Jarju S."/>
            <person name="Secka A."/>
            <person name="Antonio M."/>
            <person name="Oren A."/>
            <person name="Chaudhuri R."/>
            <person name="La Ragione R.M."/>
            <person name="Hildebrand F."/>
            <person name="Pallen M.J."/>
        </authorList>
    </citation>
    <scope>NUCLEOTIDE SEQUENCE [LARGE SCALE GENOMIC DNA]</scope>
    <source>
        <strain evidence="3 4">Sa2BVA9</strain>
    </source>
</reference>
<gene>
    <name evidence="3" type="ORF">H9647_13530</name>
</gene>
<evidence type="ECO:0000313" key="4">
    <source>
        <dbReference type="Proteomes" id="UP000608071"/>
    </source>
</evidence>
<proteinExistence type="predicted"/>
<name>A0ABR8T008_9BACL</name>
<feature type="transmembrane region" description="Helical" evidence="2">
    <location>
        <begin position="86"/>
        <end position="104"/>
    </location>
</feature>
<evidence type="ECO:0000256" key="1">
    <source>
        <dbReference type="SAM" id="MobiDB-lite"/>
    </source>
</evidence>
<keyword evidence="4" id="KW-1185">Reference proteome</keyword>
<evidence type="ECO:0000256" key="2">
    <source>
        <dbReference type="SAM" id="Phobius"/>
    </source>
</evidence>
<keyword evidence="2" id="KW-1133">Transmembrane helix</keyword>
<sequence length="109" mass="12497">MTDHQPNNKNTPPQEGPSDDVDMDELERNQSTSSSQPYYTYFKQMLYIGVAIIIAFVLVSLLSAIGFNVFVITLNLSTAIQWTTSYILPWIFLYYFIQFVRAFVKGKQG</sequence>
<keyword evidence="2" id="KW-0472">Membrane</keyword>
<organism evidence="3 4">
    <name type="scientific">Paenibacillus gallinarum</name>
    <dbReference type="NCBI Taxonomy" id="2762232"/>
    <lineage>
        <taxon>Bacteria</taxon>
        <taxon>Bacillati</taxon>
        <taxon>Bacillota</taxon>
        <taxon>Bacilli</taxon>
        <taxon>Bacillales</taxon>
        <taxon>Paenibacillaceae</taxon>
        <taxon>Paenibacillus</taxon>
    </lineage>
</organism>
<dbReference type="RefSeq" id="WP_191800750.1">
    <property type="nucleotide sequence ID" value="NZ_JACSQL010000005.1"/>
</dbReference>
<evidence type="ECO:0000313" key="3">
    <source>
        <dbReference type="EMBL" id="MBD7969093.1"/>
    </source>
</evidence>
<feature type="compositionally biased region" description="Polar residues" evidence="1">
    <location>
        <begin position="1"/>
        <end position="13"/>
    </location>
</feature>
<dbReference type="Proteomes" id="UP000608071">
    <property type="component" value="Unassembled WGS sequence"/>
</dbReference>
<feature type="transmembrane region" description="Helical" evidence="2">
    <location>
        <begin position="46"/>
        <end position="74"/>
    </location>
</feature>
<protein>
    <submittedName>
        <fullName evidence="3">Uncharacterized protein</fullName>
    </submittedName>
</protein>
<dbReference type="EMBL" id="JACSQL010000005">
    <property type="protein sequence ID" value="MBD7969093.1"/>
    <property type="molecule type" value="Genomic_DNA"/>
</dbReference>